<proteinExistence type="predicted"/>
<reference evidence="1 2" key="1">
    <citation type="submission" date="2024-05" db="EMBL/GenBank/DDBJ databases">
        <title>Culex pipiens pipiens assembly and annotation.</title>
        <authorList>
            <person name="Alout H."/>
            <person name="Durand T."/>
        </authorList>
    </citation>
    <scope>NUCLEOTIDE SEQUENCE [LARGE SCALE GENOMIC DNA]</scope>
    <source>
        <strain evidence="1">HA-2024</strain>
        <tissue evidence="1">Whole body</tissue>
    </source>
</reference>
<name>A0ABD1CCP2_CULPP</name>
<dbReference type="AlphaFoldDB" id="A0ABD1CCP2"/>
<dbReference type="EMBL" id="JBEHCU010013645">
    <property type="protein sequence ID" value="KAL1374138.1"/>
    <property type="molecule type" value="Genomic_DNA"/>
</dbReference>
<protein>
    <submittedName>
        <fullName evidence="1">Uncharacterized protein</fullName>
    </submittedName>
</protein>
<accession>A0ABD1CCP2</accession>
<comment type="caution">
    <text evidence="1">The sequence shown here is derived from an EMBL/GenBank/DDBJ whole genome shotgun (WGS) entry which is preliminary data.</text>
</comment>
<dbReference type="Proteomes" id="UP001562425">
    <property type="component" value="Unassembled WGS sequence"/>
</dbReference>
<organism evidence="1 2">
    <name type="scientific">Culex pipiens pipiens</name>
    <name type="common">Northern house mosquito</name>
    <dbReference type="NCBI Taxonomy" id="38569"/>
    <lineage>
        <taxon>Eukaryota</taxon>
        <taxon>Metazoa</taxon>
        <taxon>Ecdysozoa</taxon>
        <taxon>Arthropoda</taxon>
        <taxon>Hexapoda</taxon>
        <taxon>Insecta</taxon>
        <taxon>Pterygota</taxon>
        <taxon>Neoptera</taxon>
        <taxon>Endopterygota</taxon>
        <taxon>Diptera</taxon>
        <taxon>Nematocera</taxon>
        <taxon>Culicoidea</taxon>
        <taxon>Culicidae</taxon>
        <taxon>Culicinae</taxon>
        <taxon>Culicini</taxon>
        <taxon>Culex</taxon>
        <taxon>Culex</taxon>
    </lineage>
</organism>
<evidence type="ECO:0000313" key="2">
    <source>
        <dbReference type="Proteomes" id="UP001562425"/>
    </source>
</evidence>
<feature type="non-terminal residue" evidence="1">
    <location>
        <position position="40"/>
    </location>
</feature>
<keyword evidence="2" id="KW-1185">Reference proteome</keyword>
<gene>
    <name evidence="1" type="ORF">pipiens_018264</name>
</gene>
<sequence>MKNPWDLGMYLVPFPKNSPVETSVTLARRFAGHARQAVRF</sequence>
<evidence type="ECO:0000313" key="1">
    <source>
        <dbReference type="EMBL" id="KAL1374138.1"/>
    </source>
</evidence>